<sequence length="149" mass="16118">MSRSIGENRRIEVGYGVAFLIGSFTFAEYKEVESTAMRLARATLPPAMAMDVEALDDEDMPVEIEDTTRGLFASKQLSLMLRRFGVGWEGVEMEDGTAAPFDGEAIDQFLSMYPGAALLLQQSLLSPYIAVVSEGKSSALLPDTGTPEG</sequence>
<comment type="caution">
    <text evidence="1">The sequence shown here is derived from an EMBL/GenBank/DDBJ whole genome shotgun (WGS) entry which is preliminary data.</text>
</comment>
<dbReference type="Proteomes" id="UP000530268">
    <property type="component" value="Unassembled WGS sequence"/>
</dbReference>
<evidence type="ECO:0000313" key="1">
    <source>
        <dbReference type="EMBL" id="MBB3995308.1"/>
    </source>
</evidence>
<evidence type="ECO:0000313" key="2">
    <source>
        <dbReference type="Proteomes" id="UP000530268"/>
    </source>
</evidence>
<dbReference type="EMBL" id="JACIEI010000013">
    <property type="protein sequence ID" value="MBB3995308.1"/>
    <property type="molecule type" value="Genomic_DNA"/>
</dbReference>
<proteinExistence type="predicted"/>
<gene>
    <name evidence="1" type="ORF">GGR95_002963</name>
</gene>
<name>A0A7W6EBT5_9RHOB</name>
<reference evidence="1 2" key="1">
    <citation type="submission" date="2020-08" db="EMBL/GenBank/DDBJ databases">
        <title>Genomic Encyclopedia of Type Strains, Phase IV (KMG-IV): sequencing the most valuable type-strain genomes for metagenomic binning, comparative biology and taxonomic classification.</title>
        <authorList>
            <person name="Goeker M."/>
        </authorList>
    </citation>
    <scope>NUCLEOTIDE SEQUENCE [LARGE SCALE GENOMIC DNA]</scope>
    <source>
        <strain evidence="1 2">DSM 102234</strain>
    </source>
</reference>
<protein>
    <submittedName>
        <fullName evidence="1">Uncharacterized protein</fullName>
    </submittedName>
</protein>
<accession>A0A7W6EBT5</accession>
<organism evidence="1 2">
    <name type="scientific">Sulfitobacter undariae</name>
    <dbReference type="NCBI Taxonomy" id="1563671"/>
    <lineage>
        <taxon>Bacteria</taxon>
        <taxon>Pseudomonadati</taxon>
        <taxon>Pseudomonadota</taxon>
        <taxon>Alphaproteobacteria</taxon>
        <taxon>Rhodobacterales</taxon>
        <taxon>Roseobacteraceae</taxon>
        <taxon>Sulfitobacter</taxon>
    </lineage>
</organism>
<keyword evidence="2" id="KW-1185">Reference proteome</keyword>
<dbReference type="AlphaFoldDB" id="A0A7W6EBT5"/>